<dbReference type="PROSITE" id="PS50086">
    <property type="entry name" value="TBC_RABGAP"/>
    <property type="match status" value="1"/>
</dbReference>
<evidence type="ECO:0000256" key="1">
    <source>
        <dbReference type="ARBA" id="ARBA00022468"/>
    </source>
</evidence>
<dbReference type="InterPro" id="IPR050302">
    <property type="entry name" value="Rab_GAP_TBC_domain"/>
</dbReference>
<feature type="compositionally biased region" description="Polar residues" evidence="4">
    <location>
        <begin position="60"/>
        <end position="75"/>
    </location>
</feature>
<keyword evidence="7" id="KW-1185">Reference proteome</keyword>
<gene>
    <name evidence="6" type="ORF">GJ744_002593</name>
</gene>
<feature type="compositionally biased region" description="Basic and acidic residues" evidence="4">
    <location>
        <begin position="705"/>
        <end position="725"/>
    </location>
</feature>
<sequence length="889" mass="98805">MTTMTETAVIIDEISSVEKPSSPHDTDSLVTVRLSDVGLIDQPYQREQQTLCSPDRTESDCSSLSSRATSVSNGSDAAVSDTVDWDELDKSEEQEPRDEGTDESTALLLARLEQENAALAGNPKSGLATSPRLRSNTRPPSMQQLKKLVNGRVRKSLRYSQVPAPQMTELEFWAALVADYPQTAQRLPTLTSNKIRGGVPPPLRGVVWPSISGARDALLHEEYEKLCGETSPYEGLIGKDVGRSFPSVEMFREKDGEGQQMLGRVLKCFSLYDNKIGYCQGLGFVVGPLLMHMNDADAFCVLVRLMEHYDLRSCYLPDLSGLHLRIYQFQHLLAQHLPEISNYLDALKVEPLYVSQWFLSFFAVTCPLPMLLRIYDVILSEGATETLMRVALSLMKRNEKKILACKEFEDVMQFLLSRGLWDTYAQQADELVADFVSLTTLVTRESLQSLELSFKESKSLAVVPSLKSAASQLLGRFWAGSAHSFSKSANSLVLPLPSPSRPTSSIRRTPSKQSLSSTINSYEGTSETSTLATEVSVTLRKSDQVQSETTSSDRSIMGHKERDLENQIEDLLKAMSDMQRQHTSLISDLQREREERQDDRDISRALVESLKSMTEDMREIAGGQLTEQEKITEELVAKACLRFSACDSKRTSILQSKHQLRDEAAEWKEKHDLEAARCQELMKHLDEREKEQSSLREQLREARARIQDTHKDKQRMERTIHDLRGQRSPVPESPNEASPSPMAELREHRMSFAPAGLREFKLGRADTAKNVSFNIRSSSLNMQAATATESKQAPAEDALLLELVNAKTSEAVARQELEEVKGKLDALKKIVGGQAASSAVITRAVTVDTSNLHQSHEAKTPSTTPKSGISSAAGGFFSGWGKRAATSSP</sequence>
<evidence type="ECO:0000313" key="6">
    <source>
        <dbReference type="EMBL" id="KAF7504174.1"/>
    </source>
</evidence>
<comment type="caution">
    <text evidence="6">The sequence shown here is derived from an EMBL/GenBank/DDBJ whole genome shotgun (WGS) entry which is preliminary data.</text>
</comment>
<protein>
    <recommendedName>
        <fullName evidence="5">Rab-GAP TBC domain-containing protein</fullName>
    </recommendedName>
</protein>
<dbReference type="SMART" id="SM00164">
    <property type="entry name" value="TBC"/>
    <property type="match status" value="1"/>
</dbReference>
<dbReference type="Gene3D" id="1.10.472.80">
    <property type="entry name" value="Ypt/Rab-GAP domain of gyp1p, domain 3"/>
    <property type="match status" value="1"/>
</dbReference>
<feature type="region of interest" description="Disordered" evidence="4">
    <location>
        <begin position="118"/>
        <end position="141"/>
    </location>
</feature>
<dbReference type="OrthoDB" id="159449at2759"/>
<dbReference type="FunFam" id="1.10.8.270:FF:000001">
    <property type="entry name" value="TBC1 domain family member 1"/>
    <property type="match status" value="1"/>
</dbReference>
<dbReference type="AlphaFoldDB" id="A0A8H7DYP2"/>
<dbReference type="GO" id="GO:0005096">
    <property type="term" value="F:GTPase activator activity"/>
    <property type="evidence" value="ECO:0007669"/>
    <property type="project" value="UniProtKB-KW"/>
</dbReference>
<evidence type="ECO:0000256" key="3">
    <source>
        <dbReference type="SAM" id="Coils"/>
    </source>
</evidence>
<dbReference type="PANTHER" id="PTHR47219:SF9">
    <property type="entry name" value="GTPASE ACTIVATING PROTEIN AND CENTROSOME-ASSOCIATED, ISOFORM B"/>
    <property type="match status" value="1"/>
</dbReference>
<feature type="coiled-coil region" evidence="3">
    <location>
        <begin position="561"/>
        <end position="595"/>
    </location>
</feature>
<feature type="region of interest" description="Disordered" evidence="4">
    <location>
        <begin position="40"/>
        <end position="103"/>
    </location>
</feature>
<evidence type="ECO:0000256" key="4">
    <source>
        <dbReference type="SAM" id="MobiDB-lite"/>
    </source>
</evidence>
<dbReference type="SUPFAM" id="SSF47923">
    <property type="entry name" value="Ypt/Rab-GAP domain of gyp1p"/>
    <property type="match status" value="2"/>
</dbReference>
<evidence type="ECO:0000259" key="5">
    <source>
        <dbReference type="PROSITE" id="PS50086"/>
    </source>
</evidence>
<keyword evidence="2 3" id="KW-0175">Coiled coil</keyword>
<feature type="compositionally biased region" description="Polar residues" evidence="4">
    <location>
        <begin position="512"/>
        <end position="536"/>
    </location>
</feature>
<feature type="compositionally biased region" description="Polar residues" evidence="4">
    <location>
        <begin position="544"/>
        <end position="554"/>
    </location>
</feature>
<feature type="compositionally biased region" description="Polar residues" evidence="4">
    <location>
        <begin position="132"/>
        <end position="141"/>
    </location>
</feature>
<dbReference type="Proteomes" id="UP000606974">
    <property type="component" value="Unassembled WGS sequence"/>
</dbReference>
<dbReference type="InterPro" id="IPR000195">
    <property type="entry name" value="Rab-GAP-TBC_dom"/>
</dbReference>
<evidence type="ECO:0000256" key="2">
    <source>
        <dbReference type="ARBA" id="ARBA00023054"/>
    </source>
</evidence>
<dbReference type="EMBL" id="JAACFV010000146">
    <property type="protein sequence ID" value="KAF7504174.1"/>
    <property type="molecule type" value="Genomic_DNA"/>
</dbReference>
<dbReference type="Pfam" id="PF00566">
    <property type="entry name" value="RabGAP-TBC"/>
    <property type="match status" value="1"/>
</dbReference>
<dbReference type="InterPro" id="IPR035969">
    <property type="entry name" value="Rab-GAP_TBC_sf"/>
</dbReference>
<dbReference type="Gene3D" id="1.10.10.750">
    <property type="entry name" value="Ypt/Rab-GAP domain of gyp1p, domain 1"/>
    <property type="match status" value="1"/>
</dbReference>
<feature type="compositionally biased region" description="Low complexity" evidence="4">
    <location>
        <begin position="491"/>
        <end position="508"/>
    </location>
</feature>
<dbReference type="FunFam" id="1.10.10.750:FF:000003">
    <property type="entry name" value="GTPase activating protein (Evi5)"/>
    <property type="match status" value="1"/>
</dbReference>
<feature type="region of interest" description="Disordered" evidence="4">
    <location>
        <begin position="491"/>
        <end position="561"/>
    </location>
</feature>
<dbReference type="FunFam" id="1.10.472.80:FF:000027">
    <property type="entry name" value="GTPase activating protein (Evi5)"/>
    <property type="match status" value="1"/>
</dbReference>
<organism evidence="6 7">
    <name type="scientific">Endocarpon pusillum</name>
    <dbReference type="NCBI Taxonomy" id="364733"/>
    <lineage>
        <taxon>Eukaryota</taxon>
        <taxon>Fungi</taxon>
        <taxon>Dikarya</taxon>
        <taxon>Ascomycota</taxon>
        <taxon>Pezizomycotina</taxon>
        <taxon>Eurotiomycetes</taxon>
        <taxon>Chaetothyriomycetidae</taxon>
        <taxon>Verrucariales</taxon>
        <taxon>Verrucariaceae</taxon>
        <taxon>Endocarpon</taxon>
    </lineage>
</organism>
<keyword evidence="1" id="KW-0343">GTPase activation</keyword>
<reference evidence="6" key="1">
    <citation type="submission" date="2020-02" db="EMBL/GenBank/DDBJ databases">
        <authorList>
            <person name="Palmer J.M."/>
        </authorList>
    </citation>
    <scope>NUCLEOTIDE SEQUENCE</scope>
    <source>
        <strain evidence="6">EPUS1.4</strain>
        <tissue evidence="6">Thallus</tissue>
    </source>
</reference>
<name>A0A8H7DYP2_9EURO</name>
<feature type="region of interest" description="Disordered" evidence="4">
    <location>
        <begin position="705"/>
        <end position="740"/>
    </location>
</feature>
<dbReference type="Gene3D" id="1.10.8.270">
    <property type="entry name" value="putative rabgap domain of human tbc1 domain family member 14 like domains"/>
    <property type="match status" value="1"/>
</dbReference>
<feature type="region of interest" description="Disordered" evidence="4">
    <location>
        <begin position="849"/>
        <end position="889"/>
    </location>
</feature>
<feature type="domain" description="Rab-GAP TBC" evidence="5">
    <location>
        <begin position="198"/>
        <end position="382"/>
    </location>
</feature>
<proteinExistence type="predicted"/>
<dbReference type="PANTHER" id="PTHR47219">
    <property type="entry name" value="RAB GTPASE-ACTIVATING PROTEIN 1-LIKE"/>
    <property type="match status" value="1"/>
</dbReference>
<accession>A0A8H7DYP2</accession>
<evidence type="ECO:0000313" key="7">
    <source>
        <dbReference type="Proteomes" id="UP000606974"/>
    </source>
</evidence>
<dbReference type="GO" id="GO:0031267">
    <property type="term" value="F:small GTPase binding"/>
    <property type="evidence" value="ECO:0007669"/>
    <property type="project" value="TreeGrafter"/>
</dbReference>